<reference evidence="1" key="1">
    <citation type="journal article" date="2015" name="Nature">
        <title>Complex archaea that bridge the gap between prokaryotes and eukaryotes.</title>
        <authorList>
            <person name="Spang A."/>
            <person name="Saw J.H."/>
            <person name="Jorgensen S.L."/>
            <person name="Zaremba-Niedzwiedzka K."/>
            <person name="Martijn J."/>
            <person name="Lind A.E."/>
            <person name="van Eijk R."/>
            <person name="Schleper C."/>
            <person name="Guy L."/>
            <person name="Ettema T.J."/>
        </authorList>
    </citation>
    <scope>NUCLEOTIDE SEQUENCE</scope>
</reference>
<protein>
    <submittedName>
        <fullName evidence="1">Uncharacterized protein</fullName>
    </submittedName>
</protein>
<dbReference type="AlphaFoldDB" id="A0A0F8VUY2"/>
<comment type="caution">
    <text evidence="1">The sequence shown here is derived from an EMBL/GenBank/DDBJ whole genome shotgun (WGS) entry which is preliminary data.</text>
</comment>
<sequence length="60" mass="6822">MGEPTFRDPKTAFDEAIASGRLSDTPGTDNYAGRYMYMGTWLDVDAFKHRDTREYLPATN</sequence>
<dbReference type="EMBL" id="LAZR01069210">
    <property type="protein sequence ID" value="KKK48163.1"/>
    <property type="molecule type" value="Genomic_DNA"/>
</dbReference>
<evidence type="ECO:0000313" key="1">
    <source>
        <dbReference type="EMBL" id="KKK48163.1"/>
    </source>
</evidence>
<name>A0A0F8VUY2_9ZZZZ</name>
<proteinExistence type="predicted"/>
<accession>A0A0F8VUY2</accession>
<organism evidence="1">
    <name type="scientific">marine sediment metagenome</name>
    <dbReference type="NCBI Taxonomy" id="412755"/>
    <lineage>
        <taxon>unclassified sequences</taxon>
        <taxon>metagenomes</taxon>
        <taxon>ecological metagenomes</taxon>
    </lineage>
</organism>
<gene>
    <name evidence="1" type="ORF">LCGC14_3147900</name>
</gene>